<dbReference type="AlphaFoldDB" id="Q7U7T3"/>
<name>Q7U7T3_PARMW</name>
<dbReference type="GO" id="GO:0016740">
    <property type="term" value="F:transferase activity"/>
    <property type="evidence" value="ECO:0007669"/>
    <property type="project" value="UniProtKB-KW"/>
</dbReference>
<protein>
    <submittedName>
        <fullName evidence="3">Possible carbonic anhydrase</fullName>
    </submittedName>
</protein>
<evidence type="ECO:0000313" key="3">
    <source>
        <dbReference type="EMBL" id="CAE07412.1"/>
    </source>
</evidence>
<dbReference type="GO" id="GO:0031470">
    <property type="term" value="C:carboxysome"/>
    <property type="evidence" value="ECO:0007669"/>
    <property type="project" value="UniProtKB-ARBA"/>
</dbReference>
<keyword evidence="4" id="KW-1185">Reference proteome</keyword>
<dbReference type="PANTHER" id="PTHR13061">
    <property type="entry name" value="DYNACTIN SUBUNIT P25"/>
    <property type="match status" value="1"/>
</dbReference>
<dbReference type="GO" id="GO:0043886">
    <property type="term" value="F:structural constituent of carboxysome shell"/>
    <property type="evidence" value="ECO:0007669"/>
    <property type="project" value="UniProtKB-ARBA"/>
</dbReference>
<dbReference type="CDD" id="cd04645">
    <property type="entry name" value="LbH_gamma_CA_like"/>
    <property type="match status" value="1"/>
</dbReference>
<sequence length="172" mass="17314">MAPLTSASAPWPAAQIHPGAWVSTSAVVIGNVTMQEGSSLWPTAVARGDCAEIRIGARSNVQDGAVLHGDPGQPVLIGVDVTVGHRAVIHGATLSDGCLVGIGAIVLNGVTVGEGALVAAGAVVTKDVPARSLVMGAPAQLKRELSAEAVEDQRSHAHSYAELARQHAQAGG</sequence>
<dbReference type="EMBL" id="BX569691">
    <property type="protein sequence ID" value="CAE07412.1"/>
    <property type="molecule type" value="Genomic_DNA"/>
</dbReference>
<gene>
    <name evidence="3" type="ordered locus">SYNW0897</name>
</gene>
<accession>Q7U7T3</accession>
<dbReference type="InterPro" id="IPR047324">
    <property type="entry name" value="LbH_gamma_CA-like"/>
</dbReference>
<dbReference type="InterPro" id="IPR018357">
    <property type="entry name" value="Hexapep_transf_CS"/>
</dbReference>
<dbReference type="InterPro" id="IPR050484">
    <property type="entry name" value="Transf_Hexapept/Carb_Anhydrase"/>
</dbReference>
<keyword evidence="1" id="KW-0808">Transferase</keyword>
<dbReference type="Pfam" id="PF00132">
    <property type="entry name" value="Hexapep"/>
    <property type="match status" value="1"/>
</dbReference>
<keyword evidence="2" id="KW-0677">Repeat</keyword>
<dbReference type="InterPro" id="IPR011004">
    <property type="entry name" value="Trimer_LpxA-like_sf"/>
</dbReference>
<evidence type="ECO:0000256" key="1">
    <source>
        <dbReference type="ARBA" id="ARBA00022679"/>
    </source>
</evidence>
<dbReference type="SUPFAM" id="SSF51161">
    <property type="entry name" value="Trimeric LpxA-like enzymes"/>
    <property type="match status" value="1"/>
</dbReference>
<dbReference type="PROSITE" id="PS00101">
    <property type="entry name" value="HEXAPEP_TRANSFERASES"/>
    <property type="match status" value="1"/>
</dbReference>
<dbReference type="Proteomes" id="UP000001422">
    <property type="component" value="Chromosome"/>
</dbReference>
<reference evidence="3 4" key="1">
    <citation type="journal article" date="2003" name="Nature">
        <title>The genome of a motile marine Synechococcus.</title>
        <authorList>
            <person name="Palenik B."/>
            <person name="Brahamsha B."/>
            <person name="Larimer F."/>
            <person name="Land M."/>
            <person name="Hauser L."/>
            <person name="Chain P."/>
            <person name="Lamerdin J."/>
            <person name="Regala W."/>
            <person name="Allen E.A."/>
            <person name="McCarren J."/>
            <person name="Paulsen I."/>
            <person name="Dufresne A."/>
            <person name="Partensky F."/>
            <person name="Webb E."/>
            <person name="Waterbury J."/>
        </authorList>
    </citation>
    <scope>NUCLEOTIDE SEQUENCE [LARGE SCALE GENOMIC DNA]</scope>
    <source>
        <strain evidence="3 4">WH8102</strain>
    </source>
</reference>
<dbReference type="PANTHER" id="PTHR13061:SF29">
    <property type="entry name" value="GAMMA CARBONIC ANHYDRASE-LIKE 1, MITOCHONDRIAL-RELATED"/>
    <property type="match status" value="1"/>
</dbReference>
<evidence type="ECO:0000256" key="2">
    <source>
        <dbReference type="ARBA" id="ARBA00022737"/>
    </source>
</evidence>
<dbReference type="STRING" id="84588.SYNW0897"/>
<evidence type="ECO:0000313" key="4">
    <source>
        <dbReference type="Proteomes" id="UP000001422"/>
    </source>
</evidence>
<dbReference type="RefSeq" id="WP_011127762.1">
    <property type="nucleotide sequence ID" value="NC_005070.1"/>
</dbReference>
<dbReference type="Gene3D" id="2.160.10.10">
    <property type="entry name" value="Hexapeptide repeat proteins"/>
    <property type="match status" value="1"/>
</dbReference>
<organism evidence="3 4">
    <name type="scientific">Parasynechococcus marenigrum (strain WH8102)</name>
    <dbReference type="NCBI Taxonomy" id="84588"/>
    <lineage>
        <taxon>Bacteria</taxon>
        <taxon>Bacillati</taxon>
        <taxon>Cyanobacteriota</taxon>
        <taxon>Cyanophyceae</taxon>
        <taxon>Synechococcales</taxon>
        <taxon>Prochlorococcaceae</taxon>
        <taxon>Parasynechococcus</taxon>
        <taxon>Parasynechococcus marenigrum</taxon>
    </lineage>
</organism>
<dbReference type="InterPro" id="IPR001451">
    <property type="entry name" value="Hexapep"/>
</dbReference>
<dbReference type="KEGG" id="syw:SYNW0897"/>
<dbReference type="eggNOG" id="COG0663">
    <property type="taxonomic scope" value="Bacteria"/>
</dbReference>
<dbReference type="HOGENOM" id="CLU_064827_4_0_3"/>
<proteinExistence type="predicted"/>